<reference evidence="2" key="2">
    <citation type="submission" date="2022-08" db="UniProtKB">
        <authorList>
            <consortium name="EnsemblMetazoa"/>
        </authorList>
    </citation>
    <scope>IDENTIFICATION</scope>
    <source>
        <strain evidence="2">STECLA/ALBI9_A</strain>
    </source>
</reference>
<sequence>MEVLVEILSFTLFIPVVRTLLLLLFYFLSPTPFLNFVCSLFFSFFASLNLL</sequence>
<keyword evidence="1" id="KW-0812">Transmembrane</keyword>
<proteinExistence type="predicted"/>
<organism evidence="2 3">
    <name type="scientific">Anopheles albimanus</name>
    <name type="common">New world malaria mosquito</name>
    <dbReference type="NCBI Taxonomy" id="7167"/>
    <lineage>
        <taxon>Eukaryota</taxon>
        <taxon>Metazoa</taxon>
        <taxon>Ecdysozoa</taxon>
        <taxon>Arthropoda</taxon>
        <taxon>Hexapoda</taxon>
        <taxon>Insecta</taxon>
        <taxon>Pterygota</taxon>
        <taxon>Neoptera</taxon>
        <taxon>Endopterygota</taxon>
        <taxon>Diptera</taxon>
        <taxon>Nematocera</taxon>
        <taxon>Culicoidea</taxon>
        <taxon>Culicidae</taxon>
        <taxon>Anophelinae</taxon>
        <taxon>Anopheles</taxon>
    </lineage>
</organism>
<dbReference type="AlphaFoldDB" id="A0A182FX94"/>
<evidence type="ECO:0000313" key="2">
    <source>
        <dbReference type="EnsemblMetazoa" id="AALB014269-PA"/>
    </source>
</evidence>
<dbReference type="EnsemblMetazoa" id="AALB014269-RA">
    <property type="protein sequence ID" value="AALB014269-PA"/>
    <property type="gene ID" value="AALB014269"/>
</dbReference>
<feature type="transmembrane region" description="Helical" evidence="1">
    <location>
        <begin position="33"/>
        <end position="50"/>
    </location>
</feature>
<keyword evidence="1" id="KW-0472">Membrane</keyword>
<evidence type="ECO:0000313" key="3">
    <source>
        <dbReference type="Proteomes" id="UP000069272"/>
    </source>
</evidence>
<keyword evidence="1" id="KW-1133">Transmembrane helix</keyword>
<protein>
    <submittedName>
        <fullName evidence="2">Uncharacterized protein</fullName>
    </submittedName>
</protein>
<dbReference type="EnsemblMetazoa" id="AALB014269-RC">
    <property type="protein sequence ID" value="AALB014269-PC"/>
    <property type="gene ID" value="AALB014269"/>
</dbReference>
<evidence type="ECO:0000256" key="1">
    <source>
        <dbReference type="SAM" id="Phobius"/>
    </source>
</evidence>
<dbReference type="Proteomes" id="UP000069272">
    <property type="component" value="Chromosome 2R"/>
</dbReference>
<dbReference type="VEuPathDB" id="VectorBase:AALB014269"/>
<feature type="transmembrane region" description="Helical" evidence="1">
    <location>
        <begin position="7"/>
        <end position="27"/>
    </location>
</feature>
<keyword evidence="3" id="KW-1185">Reference proteome</keyword>
<name>A0A182FX94_ANOAL</name>
<reference evidence="2 3" key="1">
    <citation type="journal article" date="2017" name="G3 (Bethesda)">
        <title>The Physical Genome Mapping of Anopheles albimanus Corrected Scaffold Misassemblies and Identified Interarm Rearrangements in Genus Anopheles.</title>
        <authorList>
            <person name="Artemov G.N."/>
            <person name="Peery A.N."/>
            <person name="Jiang X."/>
            <person name="Tu Z."/>
            <person name="Stegniy V.N."/>
            <person name="Sharakhova M.V."/>
            <person name="Sharakhov I.V."/>
        </authorList>
    </citation>
    <scope>NUCLEOTIDE SEQUENCE [LARGE SCALE GENOMIC DNA]</scope>
    <source>
        <strain evidence="2 3">ALBI9_A</strain>
    </source>
</reference>
<accession>A0A182FX94</accession>